<dbReference type="InterPro" id="IPR050092">
    <property type="entry name" value="RNase_H"/>
</dbReference>
<comment type="similarity">
    <text evidence="2">Belongs to the RNase H family.</text>
</comment>
<keyword evidence="4" id="KW-0540">Nuclease</keyword>
<dbReference type="PANTHER" id="PTHR10642:SF26">
    <property type="entry name" value="RIBONUCLEASE H1"/>
    <property type="match status" value="1"/>
</dbReference>
<dbReference type="EC" id="3.1.26.4" evidence="3"/>
<dbReference type="AlphaFoldDB" id="A0A1V6NMS8"/>
<name>A0A1V6NMS8_PENPO</name>
<comment type="caution">
    <text evidence="10">The sequence shown here is derived from an EMBL/GenBank/DDBJ whole genome shotgun (WGS) entry which is preliminary data.</text>
</comment>
<sequence length="289" mass="32705">MAWRPDNPITLPDGRLVCNRHRLVICGYCTVDYSFMDEILADDDAETSDYNDSTDNDIDNSNGNVISLRTERRVGTGRVFPTKFNPPNPNDTPMSLFPLGRTDRAVPPVDRFIRRNGENDQFLIYTDGACLENGGQNPRAGCCFVYGSPHGYARFPLEKQGPTGIPGPQTSNRAELRAVIAATRYRYWVGEGCRCLVIATDSEYVVEGMTKWVQGWIRNGWRTSTRVPVKNKDLWQCLLGEVERWDEEGMRIQFWRIPREWNTEADEHAKVAANEGAPQSFGDICGFLV</sequence>
<accession>A0A1V6NMS8</accession>
<evidence type="ECO:0000256" key="5">
    <source>
        <dbReference type="ARBA" id="ARBA00022723"/>
    </source>
</evidence>
<dbReference type="InterPro" id="IPR002156">
    <property type="entry name" value="RNaseH_domain"/>
</dbReference>
<dbReference type="GO" id="GO:0046872">
    <property type="term" value="F:metal ion binding"/>
    <property type="evidence" value="ECO:0007669"/>
    <property type="project" value="UniProtKB-KW"/>
</dbReference>
<dbReference type="CDD" id="cd13934">
    <property type="entry name" value="RNase_H_Dikarya_like"/>
    <property type="match status" value="1"/>
</dbReference>
<evidence type="ECO:0000313" key="11">
    <source>
        <dbReference type="Proteomes" id="UP000191408"/>
    </source>
</evidence>
<gene>
    <name evidence="10" type="ORF">PENPOL_c005G09066</name>
</gene>
<proteinExistence type="inferred from homology"/>
<dbReference type="SUPFAM" id="SSF53098">
    <property type="entry name" value="Ribonuclease H-like"/>
    <property type="match status" value="1"/>
</dbReference>
<evidence type="ECO:0000313" key="10">
    <source>
        <dbReference type="EMBL" id="OQD65716.1"/>
    </source>
</evidence>
<evidence type="ECO:0000256" key="7">
    <source>
        <dbReference type="ARBA" id="ARBA00022801"/>
    </source>
</evidence>
<evidence type="ECO:0000256" key="1">
    <source>
        <dbReference type="ARBA" id="ARBA00000077"/>
    </source>
</evidence>
<dbReference type="PROSITE" id="PS50879">
    <property type="entry name" value="RNASE_H_1"/>
    <property type="match status" value="1"/>
</dbReference>
<dbReference type="STRING" id="60169.A0A1V6NMS8"/>
<dbReference type="EMBL" id="MDYM01000005">
    <property type="protein sequence ID" value="OQD65716.1"/>
    <property type="molecule type" value="Genomic_DNA"/>
</dbReference>
<dbReference type="Gene3D" id="3.30.420.10">
    <property type="entry name" value="Ribonuclease H-like superfamily/Ribonuclease H"/>
    <property type="match status" value="1"/>
</dbReference>
<reference evidence="11" key="1">
    <citation type="journal article" date="2017" name="Nat. Microbiol.">
        <title>Global analysis of biosynthetic gene clusters reveals vast potential of secondary metabolite production in Penicillium species.</title>
        <authorList>
            <person name="Nielsen J.C."/>
            <person name="Grijseels S."/>
            <person name="Prigent S."/>
            <person name="Ji B."/>
            <person name="Dainat J."/>
            <person name="Nielsen K.F."/>
            <person name="Frisvad J.C."/>
            <person name="Workman M."/>
            <person name="Nielsen J."/>
        </authorList>
    </citation>
    <scope>NUCLEOTIDE SEQUENCE [LARGE SCALE GENOMIC DNA]</scope>
    <source>
        <strain evidence="11">IBT 4502</strain>
    </source>
</reference>
<dbReference type="PANTHER" id="PTHR10642">
    <property type="entry name" value="RIBONUCLEASE H1"/>
    <property type="match status" value="1"/>
</dbReference>
<keyword evidence="7" id="KW-0378">Hydrolase</keyword>
<dbReference type="GO" id="GO:0003676">
    <property type="term" value="F:nucleic acid binding"/>
    <property type="evidence" value="ECO:0007669"/>
    <property type="project" value="InterPro"/>
</dbReference>
<feature type="region of interest" description="Disordered" evidence="8">
    <location>
        <begin position="81"/>
        <end position="100"/>
    </location>
</feature>
<feature type="domain" description="RNase H type-1" evidence="9">
    <location>
        <begin position="118"/>
        <end position="278"/>
    </location>
</feature>
<evidence type="ECO:0000259" key="9">
    <source>
        <dbReference type="PROSITE" id="PS50879"/>
    </source>
</evidence>
<evidence type="ECO:0000256" key="6">
    <source>
        <dbReference type="ARBA" id="ARBA00022759"/>
    </source>
</evidence>
<dbReference type="InterPro" id="IPR036397">
    <property type="entry name" value="RNaseH_sf"/>
</dbReference>
<keyword evidence="11" id="KW-1185">Reference proteome</keyword>
<dbReference type="Pfam" id="PF00075">
    <property type="entry name" value="RNase_H"/>
    <property type="match status" value="1"/>
</dbReference>
<comment type="catalytic activity">
    <reaction evidence="1">
        <text>Endonucleolytic cleavage to 5'-phosphomonoester.</text>
        <dbReference type="EC" id="3.1.26.4"/>
    </reaction>
</comment>
<evidence type="ECO:0000256" key="2">
    <source>
        <dbReference type="ARBA" id="ARBA00005300"/>
    </source>
</evidence>
<dbReference type="OrthoDB" id="407198at2759"/>
<protein>
    <recommendedName>
        <fullName evidence="3">ribonuclease H</fullName>
        <ecNumber evidence="3">3.1.26.4</ecNumber>
    </recommendedName>
</protein>
<dbReference type="Proteomes" id="UP000191408">
    <property type="component" value="Unassembled WGS sequence"/>
</dbReference>
<evidence type="ECO:0000256" key="3">
    <source>
        <dbReference type="ARBA" id="ARBA00012180"/>
    </source>
</evidence>
<dbReference type="GO" id="GO:0043137">
    <property type="term" value="P:DNA replication, removal of RNA primer"/>
    <property type="evidence" value="ECO:0007669"/>
    <property type="project" value="TreeGrafter"/>
</dbReference>
<organism evidence="10 11">
    <name type="scientific">Penicillium polonicum</name>
    <dbReference type="NCBI Taxonomy" id="60169"/>
    <lineage>
        <taxon>Eukaryota</taxon>
        <taxon>Fungi</taxon>
        <taxon>Dikarya</taxon>
        <taxon>Ascomycota</taxon>
        <taxon>Pezizomycotina</taxon>
        <taxon>Eurotiomycetes</taxon>
        <taxon>Eurotiomycetidae</taxon>
        <taxon>Eurotiales</taxon>
        <taxon>Aspergillaceae</taxon>
        <taxon>Penicillium</taxon>
    </lineage>
</organism>
<dbReference type="GO" id="GO:0004523">
    <property type="term" value="F:RNA-DNA hybrid ribonuclease activity"/>
    <property type="evidence" value="ECO:0007669"/>
    <property type="project" value="UniProtKB-EC"/>
</dbReference>
<keyword evidence="6" id="KW-0255">Endonuclease</keyword>
<evidence type="ECO:0000256" key="8">
    <source>
        <dbReference type="SAM" id="MobiDB-lite"/>
    </source>
</evidence>
<dbReference type="InterPro" id="IPR012337">
    <property type="entry name" value="RNaseH-like_sf"/>
</dbReference>
<evidence type="ECO:0000256" key="4">
    <source>
        <dbReference type="ARBA" id="ARBA00022722"/>
    </source>
</evidence>
<keyword evidence="5" id="KW-0479">Metal-binding</keyword>